<dbReference type="RefSeq" id="WP_047915455.1">
    <property type="nucleotide sequence ID" value="NZ_LN774769.1"/>
</dbReference>
<dbReference type="PANTHER" id="PTHR43042:SF3">
    <property type="entry name" value="RIBOSOMAL RNA LARGE SUBUNIT METHYLTRANSFERASE YWBD-RELATED"/>
    <property type="match status" value="1"/>
</dbReference>
<dbReference type="Proteomes" id="UP000033166">
    <property type="component" value="Chromosome I"/>
</dbReference>
<accession>A0A0D6DXS0</accession>
<evidence type="ECO:0000256" key="1">
    <source>
        <dbReference type="ARBA" id="ARBA00022603"/>
    </source>
</evidence>
<dbReference type="GO" id="GO:0032259">
    <property type="term" value="P:methylation"/>
    <property type="evidence" value="ECO:0007669"/>
    <property type="project" value="UniProtKB-KW"/>
</dbReference>
<dbReference type="InterPro" id="IPR036974">
    <property type="entry name" value="PUA_sf"/>
</dbReference>
<dbReference type="GO" id="GO:0003723">
    <property type="term" value="F:RNA binding"/>
    <property type="evidence" value="ECO:0007669"/>
    <property type="project" value="InterPro"/>
</dbReference>
<dbReference type="Gene3D" id="3.40.50.150">
    <property type="entry name" value="Vaccinia Virus protein VP39"/>
    <property type="match status" value="1"/>
</dbReference>
<evidence type="ECO:0000259" key="4">
    <source>
        <dbReference type="Pfam" id="PF10672"/>
    </source>
</evidence>
<dbReference type="CDD" id="cd02440">
    <property type="entry name" value="AdoMet_MTases"/>
    <property type="match status" value="1"/>
</dbReference>
<dbReference type="SUPFAM" id="SSF53335">
    <property type="entry name" value="S-adenosyl-L-methionine-dependent methyltransferases"/>
    <property type="match status" value="1"/>
</dbReference>
<dbReference type="InterPro" id="IPR019614">
    <property type="entry name" value="SAM-dep_methyl-trfase"/>
</dbReference>
<name>A0A0D6DXS0_9LACT</name>
<evidence type="ECO:0000313" key="5">
    <source>
        <dbReference type="EMBL" id="CEN28296.1"/>
    </source>
</evidence>
<protein>
    <submittedName>
        <fullName evidence="5">Putative ribosomal RNA large subunit methyltransferase YwbD</fullName>
    </submittedName>
</protein>
<evidence type="ECO:0000313" key="6">
    <source>
        <dbReference type="Proteomes" id="UP000033166"/>
    </source>
</evidence>
<organism evidence="5 6">
    <name type="scientific">Pseudolactococcus piscium MKFS47</name>
    <dbReference type="NCBI Taxonomy" id="297352"/>
    <lineage>
        <taxon>Bacteria</taxon>
        <taxon>Bacillati</taxon>
        <taxon>Bacillota</taxon>
        <taxon>Bacilli</taxon>
        <taxon>Lactobacillales</taxon>
        <taxon>Streptococcaceae</taxon>
        <taxon>Pseudolactococcus</taxon>
    </lineage>
</organism>
<proteinExistence type="predicted"/>
<evidence type="ECO:0000256" key="2">
    <source>
        <dbReference type="ARBA" id="ARBA00022679"/>
    </source>
</evidence>
<dbReference type="Gene3D" id="2.30.130.10">
    <property type="entry name" value="PUA domain"/>
    <property type="match status" value="1"/>
</dbReference>
<dbReference type="InterPro" id="IPR015947">
    <property type="entry name" value="PUA-like_sf"/>
</dbReference>
<dbReference type="Gene3D" id="3.30.750.80">
    <property type="entry name" value="RNA methyltransferase domain (HRMD) like"/>
    <property type="match status" value="1"/>
</dbReference>
<reference evidence="6" key="1">
    <citation type="submission" date="2015-01" db="EMBL/GenBank/DDBJ databases">
        <authorList>
            <person name="Andreevskaya M."/>
        </authorList>
    </citation>
    <scope>NUCLEOTIDE SEQUENCE [LARGE SCALE GENOMIC DNA]</scope>
    <source>
        <strain evidence="6">MKFS47</strain>
    </source>
</reference>
<dbReference type="HOGENOM" id="CLU_014042_1_2_9"/>
<dbReference type="KEGG" id="lpk:LACPI_1096"/>
<keyword evidence="2 5" id="KW-0808">Transferase</keyword>
<dbReference type="AlphaFoldDB" id="A0A0D6DXS0"/>
<dbReference type="PANTHER" id="PTHR43042">
    <property type="entry name" value="SAM-DEPENDENT METHYLTRANSFERASE"/>
    <property type="match status" value="1"/>
</dbReference>
<sequence length="378" mass="42836">MTKLTINKFAAKKIADGISVLDAHDFPVQTHIEGFADLYFEKQFLTSAYFSRQNKGIGWTIKTRDFVSLLTDAKHKRYPYYQDSATTAFRVFNQDGDDFGGFTIDIYDGYALFNWYNAFVYSLRKEIISAFKQVFPEILGAYEKVRFESKLPISSHIYGQSAPDKFIVLENGTRYQVFLNDGLMTGIFLDQHDVRGALIDGLAAGKDMLNMFSYTAAFSVAAAIGGAKSTVSVDLAKRSRELSEAHFKANNIPLDAHKFHVMDVFDYFKYAARKNLHFDLIVLDPPSFARNKKMTFSVAKDYHHLIADALPILNKHGKIIASTNHARLSRADFLAEIKKGFGNQRFEIVQEFSLPADFTVNSVDSQSDYLKVFVLEMK</sequence>
<dbReference type="SUPFAM" id="SSF88697">
    <property type="entry name" value="PUA domain-like"/>
    <property type="match status" value="1"/>
</dbReference>
<dbReference type="InterPro" id="IPR029063">
    <property type="entry name" value="SAM-dependent_MTases_sf"/>
</dbReference>
<dbReference type="EMBL" id="LN774769">
    <property type="protein sequence ID" value="CEN28296.1"/>
    <property type="molecule type" value="Genomic_DNA"/>
</dbReference>
<keyword evidence="3" id="KW-0949">S-adenosyl-L-methionine</keyword>
<dbReference type="CDD" id="cd11572">
    <property type="entry name" value="RlmI_M_like"/>
    <property type="match status" value="1"/>
</dbReference>
<dbReference type="STRING" id="1364.LP2241_30082"/>
<keyword evidence="1 5" id="KW-0489">Methyltransferase</keyword>
<dbReference type="Pfam" id="PF10672">
    <property type="entry name" value="Methyltrans_SAM"/>
    <property type="match status" value="1"/>
</dbReference>
<gene>
    <name evidence="5" type="primary">ywbD</name>
    <name evidence="5" type="ORF">LACPI_1096</name>
</gene>
<feature type="domain" description="S-adenosylmethionine-dependent methyltransferase" evidence="4">
    <location>
        <begin position="165"/>
        <end position="337"/>
    </location>
</feature>
<dbReference type="GO" id="GO:0008168">
    <property type="term" value="F:methyltransferase activity"/>
    <property type="evidence" value="ECO:0007669"/>
    <property type="project" value="UniProtKB-KW"/>
</dbReference>
<evidence type="ECO:0000256" key="3">
    <source>
        <dbReference type="ARBA" id="ARBA00022691"/>
    </source>
</evidence>